<dbReference type="EMBL" id="FRAF01000029">
    <property type="protein sequence ID" value="SHK96528.1"/>
    <property type="molecule type" value="Genomic_DNA"/>
</dbReference>
<gene>
    <name evidence="3" type="ORF">SAMN05443507_12923</name>
</gene>
<dbReference type="SUPFAM" id="SSF88723">
    <property type="entry name" value="PIN domain-like"/>
    <property type="match status" value="1"/>
</dbReference>
<dbReference type="AlphaFoldDB" id="A0A1M6WS36"/>
<dbReference type="RefSeq" id="WP_072875136.1">
    <property type="nucleotide sequence ID" value="NZ_FRAF01000029.1"/>
</dbReference>
<dbReference type="InterPro" id="IPR029060">
    <property type="entry name" value="PIN-like_dom_sf"/>
</dbReference>
<accession>A0A1M6WS36</accession>
<dbReference type="Gene3D" id="3.40.50.1010">
    <property type="entry name" value="5'-nuclease"/>
    <property type="match status" value="1"/>
</dbReference>
<evidence type="ECO:0000313" key="4">
    <source>
        <dbReference type="Proteomes" id="UP000184016"/>
    </source>
</evidence>
<proteinExistence type="predicted"/>
<keyword evidence="4" id="KW-1185">Reference proteome</keyword>
<dbReference type="Proteomes" id="UP000184016">
    <property type="component" value="Unassembled WGS sequence"/>
</dbReference>
<dbReference type="InterPro" id="IPR002716">
    <property type="entry name" value="PIN_dom"/>
</dbReference>
<feature type="domain" description="PIN" evidence="2">
    <location>
        <begin position="4"/>
        <end position="128"/>
    </location>
</feature>
<dbReference type="PANTHER" id="PTHR35901">
    <property type="entry name" value="RIBONUCLEASE VAPC3"/>
    <property type="match status" value="1"/>
</dbReference>
<dbReference type="InterPro" id="IPR051619">
    <property type="entry name" value="TypeII_TA_RNase_PINc/VapC"/>
</dbReference>
<organism evidence="3 4">
    <name type="scientific">Alicyclobacillus tolerans</name>
    <dbReference type="NCBI Taxonomy" id="90970"/>
    <lineage>
        <taxon>Bacteria</taxon>
        <taxon>Bacillati</taxon>
        <taxon>Bacillota</taxon>
        <taxon>Bacilli</taxon>
        <taxon>Bacillales</taxon>
        <taxon>Alicyclobacillaceae</taxon>
        <taxon>Alicyclobacillus</taxon>
    </lineage>
</organism>
<sequence>MAFVLDASIALSWCFPDESNEKADSILLRCELEKVFVPSIWPIEISNALLVGWRRKRLTQEQVETAMRLLSLLDIQISTSHSIQHARRIIQLAQQWELSTYDASYLDLALQEGIPLATADEKLAVAAKKSSIPLF</sequence>
<dbReference type="Pfam" id="PF01850">
    <property type="entry name" value="PIN"/>
    <property type="match status" value="1"/>
</dbReference>
<evidence type="ECO:0000313" key="3">
    <source>
        <dbReference type="EMBL" id="SHK96528.1"/>
    </source>
</evidence>
<dbReference type="STRING" id="1830138.SAMN05443507_12923"/>
<evidence type="ECO:0000259" key="2">
    <source>
        <dbReference type="Pfam" id="PF01850"/>
    </source>
</evidence>
<dbReference type="CDD" id="cd09873">
    <property type="entry name" value="PIN_Pae0151-like"/>
    <property type="match status" value="1"/>
</dbReference>
<dbReference type="InterPro" id="IPR044153">
    <property type="entry name" value="PIN_Pae0151-like"/>
</dbReference>
<dbReference type="OrthoDB" id="9798446at2"/>
<evidence type="ECO:0000256" key="1">
    <source>
        <dbReference type="ARBA" id="ARBA00022842"/>
    </source>
</evidence>
<protein>
    <submittedName>
        <fullName evidence="3">Predicted nucleic acid-binding protein, contains PIN domain</fullName>
    </submittedName>
</protein>
<keyword evidence="1" id="KW-0460">Magnesium</keyword>
<reference evidence="4" key="1">
    <citation type="submission" date="2016-11" db="EMBL/GenBank/DDBJ databases">
        <authorList>
            <person name="Varghese N."/>
            <person name="Submissions S."/>
        </authorList>
    </citation>
    <scope>NUCLEOTIDE SEQUENCE [LARGE SCALE GENOMIC DNA]</scope>
    <source>
        <strain evidence="4">USBA-503</strain>
    </source>
</reference>
<name>A0A1M6WS36_9BACL</name>
<dbReference type="PANTHER" id="PTHR35901:SF1">
    <property type="entry name" value="EXONUCLEASE VAPC9"/>
    <property type="match status" value="1"/>
</dbReference>